<comment type="similarity">
    <text evidence="8">Belongs to the protein kinase superfamily. Tyr protein kinase family.</text>
</comment>
<keyword evidence="3 8" id="KW-0418">Kinase</keyword>
<evidence type="ECO:0000256" key="1">
    <source>
        <dbReference type="ARBA" id="ARBA00022679"/>
    </source>
</evidence>
<dbReference type="Proteomes" id="UP000783686">
    <property type="component" value="Unassembled WGS sequence"/>
</dbReference>
<evidence type="ECO:0000256" key="5">
    <source>
        <dbReference type="ARBA" id="ARBA00023137"/>
    </source>
</evidence>
<accession>A0A811LDB8</accession>
<reference evidence="12" key="1">
    <citation type="submission" date="2020-09" db="EMBL/GenBank/DDBJ databases">
        <authorList>
            <person name="Kikuchi T."/>
        </authorList>
    </citation>
    <scope>NUCLEOTIDE SEQUENCE</scope>
    <source>
        <strain evidence="12">SH1</strain>
    </source>
</reference>
<dbReference type="SMART" id="SM00252">
    <property type="entry name" value="SH2"/>
    <property type="match status" value="1"/>
</dbReference>
<feature type="compositionally biased region" description="Basic and acidic residues" evidence="9">
    <location>
        <begin position="554"/>
        <end position="583"/>
    </location>
</feature>
<dbReference type="SMART" id="SM00219">
    <property type="entry name" value="TyrKc"/>
    <property type="match status" value="1"/>
</dbReference>
<dbReference type="OrthoDB" id="5863037at2759"/>
<feature type="region of interest" description="Disordered" evidence="9">
    <location>
        <begin position="528"/>
        <end position="600"/>
    </location>
</feature>
<dbReference type="SUPFAM" id="SSF55550">
    <property type="entry name" value="SH2 domain"/>
    <property type="match status" value="1"/>
</dbReference>
<evidence type="ECO:0000256" key="2">
    <source>
        <dbReference type="ARBA" id="ARBA00022741"/>
    </source>
</evidence>
<evidence type="ECO:0000259" key="11">
    <source>
        <dbReference type="PROSITE" id="PS50011"/>
    </source>
</evidence>
<dbReference type="Pfam" id="PF07714">
    <property type="entry name" value="PK_Tyr_Ser-Thr"/>
    <property type="match status" value="1"/>
</dbReference>
<evidence type="ECO:0000256" key="9">
    <source>
        <dbReference type="SAM" id="MobiDB-lite"/>
    </source>
</evidence>
<evidence type="ECO:0000256" key="8">
    <source>
        <dbReference type="RuleBase" id="RU362096"/>
    </source>
</evidence>
<dbReference type="AlphaFoldDB" id="A0A811LDB8"/>
<dbReference type="Gene3D" id="3.30.200.20">
    <property type="entry name" value="Phosphorylase Kinase, domain 1"/>
    <property type="match status" value="1"/>
</dbReference>
<dbReference type="EMBL" id="CAJFDH010000005">
    <property type="protein sequence ID" value="CAD5225065.1"/>
    <property type="molecule type" value="Genomic_DNA"/>
</dbReference>
<dbReference type="PROSITE" id="PS00107">
    <property type="entry name" value="PROTEIN_KINASE_ATP"/>
    <property type="match status" value="1"/>
</dbReference>
<keyword evidence="5 8" id="KW-0829">Tyrosine-protein kinase</keyword>
<evidence type="ECO:0000256" key="7">
    <source>
        <dbReference type="PROSITE-ProRule" id="PRU10141"/>
    </source>
</evidence>
<dbReference type="SUPFAM" id="SSF56112">
    <property type="entry name" value="Protein kinase-like (PK-like)"/>
    <property type="match status" value="1"/>
</dbReference>
<evidence type="ECO:0000256" key="3">
    <source>
        <dbReference type="ARBA" id="ARBA00022777"/>
    </source>
</evidence>
<dbReference type="InterPro" id="IPR050198">
    <property type="entry name" value="Non-receptor_tyrosine_kinases"/>
</dbReference>
<keyword evidence="6" id="KW-0727">SH2 domain</keyword>
<keyword evidence="13" id="KW-1185">Reference proteome</keyword>
<dbReference type="Gene3D" id="3.30.505.10">
    <property type="entry name" value="SH2 domain"/>
    <property type="match status" value="1"/>
</dbReference>
<proteinExistence type="inferred from homology"/>
<dbReference type="PANTHER" id="PTHR24418">
    <property type="entry name" value="TYROSINE-PROTEIN KINASE"/>
    <property type="match status" value="1"/>
</dbReference>
<dbReference type="InterPro" id="IPR000980">
    <property type="entry name" value="SH2"/>
</dbReference>
<dbReference type="CDD" id="cd10361">
    <property type="entry name" value="SH2_Fps_family"/>
    <property type="match status" value="1"/>
</dbReference>
<organism evidence="12 13">
    <name type="scientific">Bursaphelenchus okinawaensis</name>
    <dbReference type="NCBI Taxonomy" id="465554"/>
    <lineage>
        <taxon>Eukaryota</taxon>
        <taxon>Metazoa</taxon>
        <taxon>Ecdysozoa</taxon>
        <taxon>Nematoda</taxon>
        <taxon>Chromadorea</taxon>
        <taxon>Rhabditida</taxon>
        <taxon>Tylenchina</taxon>
        <taxon>Tylenchomorpha</taxon>
        <taxon>Aphelenchoidea</taxon>
        <taxon>Aphelenchoididae</taxon>
        <taxon>Bursaphelenchus</taxon>
    </lineage>
</organism>
<feature type="domain" description="Protein kinase" evidence="11">
    <location>
        <begin position="253"/>
        <end position="520"/>
    </location>
</feature>
<feature type="region of interest" description="Disordered" evidence="9">
    <location>
        <begin position="68"/>
        <end position="108"/>
    </location>
</feature>
<keyword evidence="2 7" id="KW-0547">Nucleotide-binding</keyword>
<keyword evidence="4 7" id="KW-0067">ATP-binding</keyword>
<dbReference type="InterPro" id="IPR001245">
    <property type="entry name" value="Ser-Thr/Tyr_kinase_cat_dom"/>
</dbReference>
<dbReference type="InterPro" id="IPR000719">
    <property type="entry name" value="Prot_kinase_dom"/>
</dbReference>
<dbReference type="PROSITE" id="PS50011">
    <property type="entry name" value="PROTEIN_KINASE_DOM"/>
    <property type="match status" value="1"/>
</dbReference>
<keyword evidence="1 8" id="KW-0808">Transferase</keyword>
<name>A0A811LDB8_9BILA</name>
<dbReference type="InterPro" id="IPR055491">
    <property type="entry name" value="DUF7063"/>
</dbReference>
<dbReference type="GO" id="GO:0005524">
    <property type="term" value="F:ATP binding"/>
    <property type="evidence" value="ECO:0007669"/>
    <property type="project" value="UniProtKB-UniRule"/>
</dbReference>
<dbReference type="InterPro" id="IPR035849">
    <property type="entry name" value="Fes/Fps/Fer_SH2"/>
</dbReference>
<gene>
    <name evidence="12" type="ORF">BOKJ2_LOCUS11392</name>
</gene>
<evidence type="ECO:0000313" key="13">
    <source>
        <dbReference type="Proteomes" id="UP000614601"/>
    </source>
</evidence>
<evidence type="ECO:0000259" key="10">
    <source>
        <dbReference type="PROSITE" id="PS50001"/>
    </source>
</evidence>
<feature type="binding site" evidence="7">
    <location>
        <position position="285"/>
    </location>
    <ligand>
        <name>ATP</name>
        <dbReference type="ChEBI" id="CHEBI:30616"/>
    </ligand>
</feature>
<dbReference type="InterPro" id="IPR017441">
    <property type="entry name" value="Protein_kinase_ATP_BS"/>
</dbReference>
<feature type="compositionally biased region" description="Basic and acidic residues" evidence="9">
    <location>
        <begin position="71"/>
        <end position="93"/>
    </location>
</feature>
<comment type="catalytic activity">
    <reaction evidence="8">
        <text>L-tyrosyl-[protein] + ATP = O-phospho-L-tyrosyl-[protein] + ADP + H(+)</text>
        <dbReference type="Rhea" id="RHEA:10596"/>
        <dbReference type="Rhea" id="RHEA-COMP:10136"/>
        <dbReference type="Rhea" id="RHEA-COMP:20101"/>
        <dbReference type="ChEBI" id="CHEBI:15378"/>
        <dbReference type="ChEBI" id="CHEBI:30616"/>
        <dbReference type="ChEBI" id="CHEBI:46858"/>
        <dbReference type="ChEBI" id="CHEBI:61978"/>
        <dbReference type="ChEBI" id="CHEBI:456216"/>
        <dbReference type="EC" id="2.7.10.2"/>
    </reaction>
</comment>
<dbReference type="PROSITE" id="PS50001">
    <property type="entry name" value="SH2"/>
    <property type="match status" value="1"/>
</dbReference>
<dbReference type="CDD" id="cd00192">
    <property type="entry name" value="PTKc"/>
    <property type="match status" value="1"/>
</dbReference>
<sequence>MASNGGAKKTFRPLKIQLPKGAKIGVDPFDKPELLLPIDDSFGQLPYPVDRNGHIVLTGGDPNFIDGINPDAKKEEPNENIIPEKMDRQKTTEETSDEAQPQVAKPEASNFKFTAPMMKEEDATEEEYEEKVVEKEVGEEGITELDYYHGLLPQEDVKMLLNKPGDFVVKLMEINGNERTACIVVKPVHNGQQVTLRIRNKDGKYFIDQNLQFDSVVQLVNHYMKSKKTIGSNPCQLVKPICRQEWEFTADQVELAKQIGKGAYGQVFMGRLTVKDQLPKDVAIKQMKVSEMNKEKVEESMREARLMRMMRHKNVVRCFGVVADQEPLMILMELVPGGALDNFLRTNGPKISISERVSMVFDASRGLMHIHRRGIIHRDIAARNCLYGKGILKITDFGLSRQASVYVADPSERTPIKYLAPEIFNTRTYTFQSDVWAFGVLMFEIFSNGADPYPNKTGPQIKQLVCSKGSQLTPPNWAPDYIKAIMGECFIKDPHRRTRLRVICKTIVTIKMVEEKHPELLAKMMRAKQRLSKDGTPRSKGAPGSKSKLSMKKRTIDKTERTKEESSDRKKEKARKLAERTAEEPASNKNKKPTKRPKKK</sequence>
<feature type="domain" description="SH2" evidence="10">
    <location>
        <begin position="147"/>
        <end position="241"/>
    </location>
</feature>
<dbReference type="EC" id="2.7.10.2" evidence="8"/>
<dbReference type="Pfam" id="PF23205">
    <property type="entry name" value="DUF7063"/>
    <property type="match status" value="1"/>
</dbReference>
<dbReference type="GO" id="GO:0004715">
    <property type="term" value="F:non-membrane spanning protein tyrosine kinase activity"/>
    <property type="evidence" value="ECO:0007669"/>
    <property type="project" value="UniProtKB-EC"/>
</dbReference>
<dbReference type="Proteomes" id="UP000614601">
    <property type="component" value="Unassembled WGS sequence"/>
</dbReference>
<evidence type="ECO:0000256" key="4">
    <source>
        <dbReference type="ARBA" id="ARBA00022840"/>
    </source>
</evidence>
<feature type="compositionally biased region" description="Basic residues" evidence="9">
    <location>
        <begin position="589"/>
        <end position="600"/>
    </location>
</feature>
<dbReference type="EMBL" id="CAJFCW020000005">
    <property type="protein sequence ID" value="CAG9120422.1"/>
    <property type="molecule type" value="Genomic_DNA"/>
</dbReference>
<dbReference type="InterPro" id="IPR011009">
    <property type="entry name" value="Kinase-like_dom_sf"/>
</dbReference>
<evidence type="ECO:0000256" key="6">
    <source>
        <dbReference type="PROSITE-ProRule" id="PRU00191"/>
    </source>
</evidence>
<protein>
    <recommendedName>
        <fullName evidence="8">Tyrosine-protein kinase</fullName>
        <ecNumber evidence="8">2.7.10.2</ecNumber>
    </recommendedName>
</protein>
<dbReference type="InterPro" id="IPR020635">
    <property type="entry name" value="Tyr_kinase_cat_dom"/>
</dbReference>
<comment type="caution">
    <text evidence="12">The sequence shown here is derived from an EMBL/GenBank/DDBJ whole genome shotgun (WGS) entry which is preliminary data.</text>
</comment>
<dbReference type="Gene3D" id="1.10.510.10">
    <property type="entry name" value="Transferase(Phosphotransferase) domain 1"/>
    <property type="match status" value="1"/>
</dbReference>
<evidence type="ECO:0000313" key="12">
    <source>
        <dbReference type="EMBL" id="CAD5225065.1"/>
    </source>
</evidence>
<dbReference type="InterPro" id="IPR036860">
    <property type="entry name" value="SH2_dom_sf"/>
</dbReference>
<dbReference type="PRINTS" id="PR00109">
    <property type="entry name" value="TYRKINASE"/>
</dbReference>